<evidence type="ECO:0000256" key="1">
    <source>
        <dbReference type="SAM" id="Phobius"/>
    </source>
</evidence>
<dbReference type="Pfam" id="PF06167">
    <property type="entry name" value="Peptidase_M90"/>
    <property type="match status" value="1"/>
</dbReference>
<dbReference type="Gene3D" id="1.10.472.150">
    <property type="entry name" value="Glucose-regulated metallo-peptidase M90, N-terminal domain"/>
    <property type="match status" value="1"/>
</dbReference>
<organism evidence="2 3">
    <name type="scientific">Rubritalea halochordaticola</name>
    <dbReference type="NCBI Taxonomy" id="714537"/>
    <lineage>
        <taxon>Bacteria</taxon>
        <taxon>Pseudomonadati</taxon>
        <taxon>Verrucomicrobiota</taxon>
        <taxon>Verrucomicrobiia</taxon>
        <taxon>Verrucomicrobiales</taxon>
        <taxon>Rubritaleaceae</taxon>
        <taxon>Rubritalea</taxon>
    </lineage>
</organism>
<dbReference type="PANTHER" id="PTHR30164">
    <property type="entry name" value="MTFA PEPTIDASE"/>
    <property type="match status" value="1"/>
</dbReference>
<reference evidence="2 3" key="1">
    <citation type="submission" date="2024-02" db="EMBL/GenBank/DDBJ databases">
        <title>Rubritalea halochordaticola NBRC 107102.</title>
        <authorList>
            <person name="Ichikawa N."/>
            <person name="Katano-Makiyama Y."/>
            <person name="Hidaka K."/>
        </authorList>
    </citation>
    <scope>NUCLEOTIDE SEQUENCE [LARGE SCALE GENOMIC DNA]</scope>
    <source>
        <strain evidence="2 3">NBRC 107102</strain>
    </source>
</reference>
<proteinExistence type="predicted"/>
<gene>
    <name evidence="2" type="primary">mtfA</name>
    <name evidence="2" type="ORF">Rhal01_01584</name>
</gene>
<dbReference type="SUPFAM" id="SSF55486">
    <property type="entry name" value="Metalloproteases ('zincins'), catalytic domain"/>
    <property type="match status" value="1"/>
</dbReference>
<evidence type="ECO:0000313" key="2">
    <source>
        <dbReference type="EMBL" id="GAA5495409.1"/>
    </source>
</evidence>
<protein>
    <submittedName>
        <fullName evidence="2">Protein MtfA</fullName>
    </submittedName>
</protein>
<feature type="transmembrane region" description="Helical" evidence="1">
    <location>
        <begin position="6"/>
        <end position="24"/>
    </location>
</feature>
<dbReference type="InterPro" id="IPR024079">
    <property type="entry name" value="MetalloPept_cat_dom_sf"/>
</dbReference>
<dbReference type="Gene3D" id="3.40.390.10">
    <property type="entry name" value="Collagenase (Catalytic Domain)"/>
    <property type="match status" value="1"/>
</dbReference>
<keyword evidence="1" id="KW-1133">Transmembrane helix</keyword>
<keyword evidence="3" id="KW-1185">Reference proteome</keyword>
<comment type="caution">
    <text evidence="2">The sequence shown here is derived from an EMBL/GenBank/DDBJ whole genome shotgun (WGS) entry which is preliminary data.</text>
</comment>
<dbReference type="EMBL" id="BAABRL010000004">
    <property type="protein sequence ID" value="GAA5495409.1"/>
    <property type="molecule type" value="Genomic_DNA"/>
</dbReference>
<dbReference type="RefSeq" id="WP_346188212.1">
    <property type="nucleotide sequence ID" value="NZ_BAABRL010000004.1"/>
</dbReference>
<name>A0ABP9V1D4_9BACT</name>
<dbReference type="CDD" id="cd20169">
    <property type="entry name" value="Peptidase_M90_mtfA"/>
    <property type="match status" value="1"/>
</dbReference>
<dbReference type="InterPro" id="IPR010384">
    <property type="entry name" value="MtfA_fam"/>
</dbReference>
<dbReference type="Proteomes" id="UP001424741">
    <property type="component" value="Unassembled WGS sequence"/>
</dbReference>
<dbReference type="InterPro" id="IPR042252">
    <property type="entry name" value="MtfA_N"/>
</dbReference>
<evidence type="ECO:0000313" key="3">
    <source>
        <dbReference type="Proteomes" id="UP001424741"/>
    </source>
</evidence>
<keyword evidence="1" id="KW-0812">Transmembrane</keyword>
<accession>A0ABP9V1D4</accession>
<sequence>MQKLGYLLVLIAVIAAALLAVRWLNGKRDRRRLVLRKQRFDAETRAQIAEDFVLYGRLPVATRDELDGLMHVFISEKGFEACGGLESVTPHMQRVIAAQACLLLLGINHNYYEKLRTILLYPGAYKAEGMHGAEDVRLGESWGSGSVVLSWDSVVAGGRNPEDGHDVAIHEFAHQLDQRDGAGDGVPVLSSTGLYREWSAVFRPAFEQLQARVEKGKRGVMDDYGAENPAEFFAVATETFYEKPEQLAKAYPDLFEQLRKYYGVDPREWLD</sequence>
<keyword evidence="1" id="KW-0472">Membrane</keyword>
<dbReference type="PANTHER" id="PTHR30164:SF2">
    <property type="entry name" value="PROTEIN MTFA"/>
    <property type="match status" value="1"/>
</dbReference>